<keyword evidence="1" id="KW-0472">Membrane</keyword>
<dbReference type="Proteomes" id="UP000276133">
    <property type="component" value="Unassembled WGS sequence"/>
</dbReference>
<feature type="transmembrane region" description="Helical" evidence="1">
    <location>
        <begin position="50"/>
        <end position="73"/>
    </location>
</feature>
<keyword evidence="3" id="KW-1185">Reference proteome</keyword>
<organism evidence="2 3">
    <name type="scientific">Brachionus plicatilis</name>
    <name type="common">Marine rotifer</name>
    <name type="synonym">Brachionus muelleri</name>
    <dbReference type="NCBI Taxonomy" id="10195"/>
    <lineage>
        <taxon>Eukaryota</taxon>
        <taxon>Metazoa</taxon>
        <taxon>Spiralia</taxon>
        <taxon>Gnathifera</taxon>
        <taxon>Rotifera</taxon>
        <taxon>Eurotatoria</taxon>
        <taxon>Monogononta</taxon>
        <taxon>Pseudotrocha</taxon>
        <taxon>Ploima</taxon>
        <taxon>Brachionidae</taxon>
        <taxon>Brachionus</taxon>
    </lineage>
</organism>
<keyword evidence="1" id="KW-0812">Transmembrane</keyword>
<dbReference type="EMBL" id="REGN01011657">
    <property type="protein sequence ID" value="RMZ97085.1"/>
    <property type="molecule type" value="Genomic_DNA"/>
</dbReference>
<evidence type="ECO:0000313" key="3">
    <source>
        <dbReference type="Proteomes" id="UP000276133"/>
    </source>
</evidence>
<evidence type="ECO:0000313" key="2">
    <source>
        <dbReference type="EMBL" id="RMZ97085.1"/>
    </source>
</evidence>
<accession>A0A3M7PDB2</accession>
<keyword evidence="1" id="KW-1133">Transmembrane helix</keyword>
<name>A0A3M7PDB2_BRAPC</name>
<sequence length="76" mass="8812">MHRGHFAKCRIGQVNVQRLTLINESPTVSRHVYQIFLRYLPNSSVQFLQLIWNGVYLLNGAIVGYDLILYLIIPQV</sequence>
<proteinExistence type="predicted"/>
<gene>
    <name evidence="2" type="ORF">BpHYR1_023805</name>
</gene>
<reference evidence="2 3" key="1">
    <citation type="journal article" date="2018" name="Sci. Rep.">
        <title>Genomic signatures of local adaptation to the degree of environmental predictability in rotifers.</title>
        <authorList>
            <person name="Franch-Gras L."/>
            <person name="Hahn C."/>
            <person name="Garcia-Roger E.M."/>
            <person name="Carmona M.J."/>
            <person name="Serra M."/>
            <person name="Gomez A."/>
        </authorList>
    </citation>
    <scope>NUCLEOTIDE SEQUENCE [LARGE SCALE GENOMIC DNA]</scope>
    <source>
        <strain evidence="2">HYR1</strain>
    </source>
</reference>
<evidence type="ECO:0000256" key="1">
    <source>
        <dbReference type="SAM" id="Phobius"/>
    </source>
</evidence>
<protein>
    <submittedName>
        <fullName evidence="2">Uncharacterized protein</fullName>
    </submittedName>
</protein>
<dbReference type="AlphaFoldDB" id="A0A3M7PDB2"/>
<comment type="caution">
    <text evidence="2">The sequence shown here is derived from an EMBL/GenBank/DDBJ whole genome shotgun (WGS) entry which is preliminary data.</text>
</comment>